<sequence>MVSAALGFQQDKIQRKGATIKEQINDVVDRLNDLQQKPNETFLALEVDKNFMLALLDQAECAKYMARFKQEEVKIQAQENHEKRIAELEMKRMEPRNPLLHRPPLQASETLPGGGSSMPGHQPSVTQHFSALPKANTFETVFDSTEISGESTMSLWFAAYIYTYPDVNKSRNSGSTRVNRVAKQQLSSSHCYSHSGEGSVQRCIATTVTQISPELAVFPPLEGPALNIVEVLANMQITTRDRHYR</sequence>
<dbReference type="STRING" id="35608.A0A2U1KXA4"/>
<proteinExistence type="predicted"/>
<evidence type="ECO:0000313" key="3">
    <source>
        <dbReference type="Proteomes" id="UP000245207"/>
    </source>
</evidence>
<dbReference type="Proteomes" id="UP000245207">
    <property type="component" value="Unassembled WGS sequence"/>
</dbReference>
<keyword evidence="3" id="KW-1185">Reference proteome</keyword>
<protein>
    <submittedName>
        <fullName evidence="2">Uncharacterized protein</fullName>
    </submittedName>
</protein>
<dbReference type="EMBL" id="PKPP01013121">
    <property type="protein sequence ID" value="PWA41379.1"/>
    <property type="molecule type" value="Genomic_DNA"/>
</dbReference>
<organism evidence="2 3">
    <name type="scientific">Artemisia annua</name>
    <name type="common">Sweet wormwood</name>
    <dbReference type="NCBI Taxonomy" id="35608"/>
    <lineage>
        <taxon>Eukaryota</taxon>
        <taxon>Viridiplantae</taxon>
        <taxon>Streptophyta</taxon>
        <taxon>Embryophyta</taxon>
        <taxon>Tracheophyta</taxon>
        <taxon>Spermatophyta</taxon>
        <taxon>Magnoliopsida</taxon>
        <taxon>eudicotyledons</taxon>
        <taxon>Gunneridae</taxon>
        <taxon>Pentapetalae</taxon>
        <taxon>asterids</taxon>
        <taxon>campanulids</taxon>
        <taxon>Asterales</taxon>
        <taxon>Asteraceae</taxon>
        <taxon>Asteroideae</taxon>
        <taxon>Anthemideae</taxon>
        <taxon>Artemisiinae</taxon>
        <taxon>Artemisia</taxon>
    </lineage>
</organism>
<reference evidence="2 3" key="1">
    <citation type="journal article" date="2018" name="Mol. Plant">
        <title>The genome of Artemisia annua provides insight into the evolution of Asteraceae family and artemisinin biosynthesis.</title>
        <authorList>
            <person name="Shen Q."/>
            <person name="Zhang L."/>
            <person name="Liao Z."/>
            <person name="Wang S."/>
            <person name="Yan T."/>
            <person name="Shi P."/>
            <person name="Liu M."/>
            <person name="Fu X."/>
            <person name="Pan Q."/>
            <person name="Wang Y."/>
            <person name="Lv Z."/>
            <person name="Lu X."/>
            <person name="Zhang F."/>
            <person name="Jiang W."/>
            <person name="Ma Y."/>
            <person name="Chen M."/>
            <person name="Hao X."/>
            <person name="Li L."/>
            <person name="Tang Y."/>
            <person name="Lv G."/>
            <person name="Zhou Y."/>
            <person name="Sun X."/>
            <person name="Brodelius P.E."/>
            <person name="Rose J.K.C."/>
            <person name="Tang K."/>
        </authorList>
    </citation>
    <scope>NUCLEOTIDE SEQUENCE [LARGE SCALE GENOMIC DNA]</scope>
    <source>
        <strain evidence="3">cv. Huhao1</strain>
        <tissue evidence="2">Leaf</tissue>
    </source>
</reference>
<evidence type="ECO:0000256" key="1">
    <source>
        <dbReference type="SAM" id="MobiDB-lite"/>
    </source>
</evidence>
<accession>A0A2U1KXA4</accession>
<name>A0A2U1KXA4_ARTAN</name>
<comment type="caution">
    <text evidence="2">The sequence shown here is derived from an EMBL/GenBank/DDBJ whole genome shotgun (WGS) entry which is preliminary data.</text>
</comment>
<gene>
    <name evidence="2" type="ORF">CTI12_AA554770</name>
</gene>
<dbReference type="AlphaFoldDB" id="A0A2U1KXA4"/>
<feature type="region of interest" description="Disordered" evidence="1">
    <location>
        <begin position="98"/>
        <end position="126"/>
    </location>
</feature>
<evidence type="ECO:0000313" key="2">
    <source>
        <dbReference type="EMBL" id="PWA41379.1"/>
    </source>
</evidence>